<dbReference type="Gene3D" id="3.60.21.10">
    <property type="match status" value="1"/>
</dbReference>
<evidence type="ECO:0000313" key="3">
    <source>
        <dbReference type="EMBL" id="QUL98794.1"/>
    </source>
</evidence>
<dbReference type="Gene3D" id="2.130.10.10">
    <property type="entry name" value="YVTN repeat-like/Quinoprotein amine dehydrogenase"/>
    <property type="match status" value="2"/>
</dbReference>
<feature type="domain" description="Calcineurin-like phosphoesterase" evidence="1">
    <location>
        <begin position="55"/>
        <end position="234"/>
    </location>
</feature>
<evidence type="ECO:0000259" key="2">
    <source>
        <dbReference type="Pfam" id="PF13360"/>
    </source>
</evidence>
<evidence type="ECO:0000259" key="1">
    <source>
        <dbReference type="Pfam" id="PF00149"/>
    </source>
</evidence>
<dbReference type="PANTHER" id="PTHR43143:SF1">
    <property type="entry name" value="SERINE_THREONINE-PROTEIN PHOSPHATASE CPPED1"/>
    <property type="match status" value="1"/>
</dbReference>
<name>A0AAT9LCJ3_9FIRM</name>
<dbReference type="InterPro" id="IPR051918">
    <property type="entry name" value="STPP_CPPED1"/>
</dbReference>
<reference evidence="3" key="1">
    <citation type="submission" date="2020-10" db="EMBL/GenBank/DDBJ databases">
        <authorList>
            <person name="Kadnikov V."/>
            <person name="Beletsky A.V."/>
            <person name="Mardanov A.V."/>
            <person name="Karnachuk O.V."/>
            <person name="Ravin N.V."/>
        </authorList>
    </citation>
    <scope>NUCLEOTIDE SEQUENCE</scope>
    <source>
        <strain evidence="3">Bu02</strain>
    </source>
</reference>
<dbReference type="SMART" id="SM00564">
    <property type="entry name" value="PQQ"/>
    <property type="match status" value="6"/>
</dbReference>
<dbReference type="EMBL" id="CP062796">
    <property type="protein sequence ID" value="QUL98794.1"/>
    <property type="molecule type" value="Genomic_DNA"/>
</dbReference>
<accession>A0AAT9LCJ3</accession>
<sequence>MFLRKRIISLALAIVVSFVAGALPEVGLAMAARTEVPGKPASLGYLPQGHLPLTFKFILTTDSHFGSGQGNRNSSWALKDIAERHRDAAFLIHMGDITETGRREEYTMFKDSTATFPYPVMATLGNHESRWQDPHGAVFVQEFGPSTYSFDYGGWHFVVLDSTYPEQGYGTLDPYLLSWLEKDLSAQPKGKPIAVFSHHPILYEARDFQDSDDAFLSFLDRYPIQVVFSGHGHSFISWKVQGRDFFMIGALMDGSYAVIKADPSKMDIYSVTKKEDNGTVTTQETLLGQVTVKRLEEFENPVTAFSANVHQGILTGKYELRERAALAFQIDGGYYNDLGEMLPGSHEFTVDVSKHARGIHTLRLKADGPDGVYFKTLEFGKDESGMILWKKELGSAVSGRMLLKSPTEAILGTRDGRIFCVRIPDGEVLWTFDAVSAWGGGALDGNRLYFGTAKGDLFCLDATRGTLVWRTSLDPAGFSEPPAIYASTHGKLLYIGSASGKLFAVNPFTAERKWIYEAKGSINCTPAAGNDMIFFGAWDGKLYAVKAATGEQVWSINLGRQVYYSPSGNPVFYRNTVFTFTPLDNHGGGSFLYAIHPSTGAEIWKAVTWRSFIEPSLPCTSTGQAQARPFILAPDSGGRITGIYADTGEIAWHIQGSSTLFSGISNLDSVYVTGGSRGVLNIFTGQSQVDYKVRDTFLFQSPLLTTVPTGNGTGQRQYVVLQGDSRGTLWAIILPTQ</sequence>
<dbReference type="InterPro" id="IPR004843">
    <property type="entry name" value="Calcineurin-like_PHP"/>
</dbReference>
<dbReference type="InterPro" id="IPR002372">
    <property type="entry name" value="PQQ_rpt_dom"/>
</dbReference>
<dbReference type="Pfam" id="PF00149">
    <property type="entry name" value="Metallophos"/>
    <property type="match status" value="1"/>
</dbReference>
<dbReference type="InterPro" id="IPR018391">
    <property type="entry name" value="PQQ_b-propeller_rpt"/>
</dbReference>
<dbReference type="SUPFAM" id="SSF50998">
    <property type="entry name" value="Quinoprotein alcohol dehydrogenase-like"/>
    <property type="match status" value="2"/>
</dbReference>
<protein>
    <submittedName>
        <fullName evidence="3">PQQ-binding-like beta-propeller repeat protein</fullName>
    </submittedName>
</protein>
<proteinExistence type="predicted"/>
<dbReference type="Pfam" id="PF13360">
    <property type="entry name" value="PQQ_2"/>
    <property type="match status" value="2"/>
</dbReference>
<dbReference type="InterPro" id="IPR011047">
    <property type="entry name" value="Quinoprotein_ADH-like_sf"/>
</dbReference>
<organism evidence="3">
    <name type="scientific">Candidatus Fermentithermobacillus carboniphilus</name>
    <dbReference type="NCBI Taxonomy" id="3085328"/>
    <lineage>
        <taxon>Bacteria</taxon>
        <taxon>Bacillati</taxon>
        <taxon>Bacillota</taxon>
        <taxon>Candidatus Fermentithermobacillia</taxon>
        <taxon>Candidatus Fermentithermobacillales</taxon>
        <taxon>Candidatus Fermentithermobacillaceae</taxon>
        <taxon>Candidatus Fermentithermobacillus</taxon>
    </lineage>
</organism>
<dbReference type="KEGG" id="fcz:IMF26_01555"/>
<reference evidence="3" key="2">
    <citation type="journal article" date="2023" name="Biology">
        <title>Prokaryotic Life Associated with Coal-Fire Gas Vents Revealed by Metagenomics.</title>
        <authorList>
            <person name="Kadnikov V.V."/>
            <person name="Mardanov A.V."/>
            <person name="Beletsky A.V."/>
            <person name="Karnachuk O.V."/>
            <person name="Ravin N.V."/>
        </authorList>
    </citation>
    <scope>NUCLEOTIDE SEQUENCE</scope>
    <source>
        <strain evidence="3">Bu02</strain>
    </source>
</reference>
<gene>
    <name evidence="3" type="ORF">IMF26_01555</name>
</gene>
<dbReference type="GO" id="GO:0016787">
    <property type="term" value="F:hydrolase activity"/>
    <property type="evidence" value="ECO:0007669"/>
    <property type="project" value="InterPro"/>
</dbReference>
<feature type="domain" description="Pyrrolo-quinoline quinone repeat" evidence="2">
    <location>
        <begin position="485"/>
        <end position="608"/>
    </location>
</feature>
<dbReference type="InterPro" id="IPR015943">
    <property type="entry name" value="WD40/YVTN_repeat-like_dom_sf"/>
</dbReference>
<dbReference type="SUPFAM" id="SSF56300">
    <property type="entry name" value="Metallo-dependent phosphatases"/>
    <property type="match status" value="1"/>
</dbReference>
<dbReference type="InterPro" id="IPR029052">
    <property type="entry name" value="Metallo-depent_PP-like"/>
</dbReference>
<dbReference type="AlphaFoldDB" id="A0AAT9LCJ3"/>
<dbReference type="PANTHER" id="PTHR43143">
    <property type="entry name" value="METALLOPHOSPHOESTERASE, CALCINEURIN SUPERFAMILY"/>
    <property type="match status" value="1"/>
</dbReference>
<feature type="domain" description="Pyrrolo-quinoline quinone repeat" evidence="2">
    <location>
        <begin position="414"/>
        <end position="483"/>
    </location>
</feature>